<proteinExistence type="predicted"/>
<protein>
    <recommendedName>
        <fullName evidence="4">Secreted protein</fullName>
    </recommendedName>
</protein>
<name>G9NSL0_HYPAI</name>
<evidence type="ECO:0000313" key="2">
    <source>
        <dbReference type="EMBL" id="EHK46407.1"/>
    </source>
</evidence>
<accession>G9NSL0</accession>
<evidence type="ECO:0000256" key="1">
    <source>
        <dbReference type="SAM" id="SignalP"/>
    </source>
</evidence>
<keyword evidence="1" id="KW-0732">Signal</keyword>
<reference evidence="2 3" key="1">
    <citation type="journal article" date="2011" name="Genome Biol.">
        <title>Comparative genome sequence analysis underscores mycoparasitism as the ancestral life style of Trichoderma.</title>
        <authorList>
            <person name="Kubicek C.P."/>
            <person name="Herrera-Estrella A."/>
            <person name="Seidl-Seiboth V."/>
            <person name="Martinez D.A."/>
            <person name="Druzhinina I.S."/>
            <person name="Thon M."/>
            <person name="Zeilinger S."/>
            <person name="Casas-Flores S."/>
            <person name="Horwitz B.A."/>
            <person name="Mukherjee P.K."/>
            <person name="Mukherjee M."/>
            <person name="Kredics L."/>
            <person name="Alcaraz L.D."/>
            <person name="Aerts A."/>
            <person name="Antal Z."/>
            <person name="Atanasova L."/>
            <person name="Cervantes-Badillo M.G."/>
            <person name="Challacombe J."/>
            <person name="Chertkov O."/>
            <person name="McCluskey K."/>
            <person name="Coulpier F."/>
            <person name="Deshpande N."/>
            <person name="von Doehren H."/>
            <person name="Ebbole D.J."/>
            <person name="Esquivel-Naranjo E.U."/>
            <person name="Fekete E."/>
            <person name="Flipphi M."/>
            <person name="Glaser F."/>
            <person name="Gomez-Rodriguez E.Y."/>
            <person name="Gruber S."/>
            <person name="Han C."/>
            <person name="Henrissat B."/>
            <person name="Hermosa R."/>
            <person name="Hernandez-Onate M."/>
            <person name="Karaffa L."/>
            <person name="Kosti I."/>
            <person name="Le Crom S."/>
            <person name="Lindquist E."/>
            <person name="Lucas S."/>
            <person name="Luebeck M."/>
            <person name="Luebeck P.S."/>
            <person name="Margeot A."/>
            <person name="Metz B."/>
            <person name="Misra M."/>
            <person name="Nevalainen H."/>
            <person name="Omann M."/>
            <person name="Packer N."/>
            <person name="Perrone G."/>
            <person name="Uresti-Rivera E.E."/>
            <person name="Salamov A."/>
            <person name="Schmoll M."/>
            <person name="Seiboth B."/>
            <person name="Shapiro H."/>
            <person name="Sukno S."/>
            <person name="Tamayo-Ramos J.A."/>
            <person name="Tisch D."/>
            <person name="Wiest A."/>
            <person name="Wilkinson H.H."/>
            <person name="Zhang M."/>
            <person name="Coutinho P.M."/>
            <person name="Kenerley C.M."/>
            <person name="Monte E."/>
            <person name="Baker S.E."/>
            <person name="Grigoriev I.V."/>
        </authorList>
    </citation>
    <scope>NUCLEOTIDE SEQUENCE [LARGE SCALE GENOMIC DNA]</scope>
    <source>
        <strain evidence="3">ATCC 20476 / IMI 206040</strain>
    </source>
</reference>
<comment type="caution">
    <text evidence="2">The sequence shown here is derived from an EMBL/GenBank/DDBJ whole genome shotgun (WGS) entry which is preliminary data.</text>
</comment>
<dbReference type="AlphaFoldDB" id="G9NSL0"/>
<sequence>MALRFLCLSFFTRVLSTGCLSVSASPRSGVSPIAFVVAARASSTTVPVPCDCNSTSSILSAATAVAPPSCL</sequence>
<evidence type="ECO:0000313" key="3">
    <source>
        <dbReference type="Proteomes" id="UP000005426"/>
    </source>
</evidence>
<gene>
    <name evidence="2" type="ORF">TRIATDRAFT_256403</name>
</gene>
<keyword evidence="3" id="KW-1185">Reference proteome</keyword>
<feature type="chain" id="PRO_5003525206" description="Secreted protein" evidence="1">
    <location>
        <begin position="17"/>
        <end position="71"/>
    </location>
</feature>
<dbReference type="EMBL" id="ABDG02000022">
    <property type="protein sequence ID" value="EHK46407.1"/>
    <property type="molecule type" value="Genomic_DNA"/>
</dbReference>
<dbReference type="HOGENOM" id="CLU_2740352_0_0_1"/>
<evidence type="ECO:0008006" key="4">
    <source>
        <dbReference type="Google" id="ProtNLM"/>
    </source>
</evidence>
<organism evidence="2 3">
    <name type="scientific">Hypocrea atroviridis (strain ATCC 20476 / IMI 206040)</name>
    <name type="common">Trichoderma atroviride</name>
    <dbReference type="NCBI Taxonomy" id="452589"/>
    <lineage>
        <taxon>Eukaryota</taxon>
        <taxon>Fungi</taxon>
        <taxon>Dikarya</taxon>
        <taxon>Ascomycota</taxon>
        <taxon>Pezizomycotina</taxon>
        <taxon>Sordariomycetes</taxon>
        <taxon>Hypocreomycetidae</taxon>
        <taxon>Hypocreales</taxon>
        <taxon>Hypocreaceae</taxon>
        <taxon>Trichoderma</taxon>
    </lineage>
</organism>
<feature type="signal peptide" evidence="1">
    <location>
        <begin position="1"/>
        <end position="16"/>
    </location>
</feature>
<dbReference type="Proteomes" id="UP000005426">
    <property type="component" value="Unassembled WGS sequence"/>
</dbReference>